<name>A0A2P6ASX0_9GAMM</name>
<sequence length="487" mass="54969">MALLTLPGVVLAHSFGRTYTLPVPLWLYTYGAAAALILSFLMAGWLTRHAARWQDDGAPAPAAWHDSGEEAPAGPWLRRWSWLSLAGLGLAVVTGLLGSRNPYANFSMTWFWVIFVLGATYLSALIGQGNARANPWHVMGVLLASWRPRWRTGLWRYPARLGYWPALALYMGFIWVELFAHVVPFTLAWLLIGYTVFTLLAMRAFGVRDWLRQGEFFSVFLRLIGLMACRCWQAAEGGAGRWQWRMPFSGLPGRRCEDVSLLVFLLFMLSSTSFDGLHETAPWVALFWRDGLELMRPWLAPPLVSHYPLLLDLYLLWQTLALVLSPFIYLLLYLLTIRLMRALTGSELSVRELALRFAFTLLPIVLVYHVSHYYTLLVTQGTQLLPLLSDPFGRGWNLFGTATWLRRPIIPEAGTVWHAQVGLIVLGHVISVWLAHVEALRLFGSARMALRSQWPMLVLMVVFTTSGLWILSQPFSPGISLQGLSSN</sequence>
<evidence type="ECO:0000313" key="3">
    <source>
        <dbReference type="Proteomes" id="UP000243900"/>
    </source>
</evidence>
<evidence type="ECO:0000256" key="1">
    <source>
        <dbReference type="SAM" id="Phobius"/>
    </source>
</evidence>
<dbReference type="Proteomes" id="UP000243900">
    <property type="component" value="Unassembled WGS sequence"/>
</dbReference>
<feature type="transmembrane region" description="Helical" evidence="1">
    <location>
        <begin position="314"/>
        <end position="332"/>
    </location>
</feature>
<keyword evidence="1" id="KW-1133">Transmembrane helix</keyword>
<feature type="transmembrane region" description="Helical" evidence="1">
    <location>
        <begin position="259"/>
        <end position="278"/>
    </location>
</feature>
<feature type="transmembrane region" description="Helical" evidence="1">
    <location>
        <begin position="456"/>
        <end position="475"/>
    </location>
</feature>
<protein>
    <recommendedName>
        <fullName evidence="4">Fenitrothion hydrolase</fullName>
    </recommendedName>
</protein>
<proteinExistence type="predicted"/>
<keyword evidence="3" id="KW-1185">Reference proteome</keyword>
<dbReference type="AlphaFoldDB" id="A0A2P6ASX0"/>
<dbReference type="EMBL" id="PTQZ01000079">
    <property type="protein sequence ID" value="PQA44801.1"/>
    <property type="molecule type" value="Genomic_DNA"/>
</dbReference>
<feature type="transmembrane region" description="Helical" evidence="1">
    <location>
        <begin position="157"/>
        <end position="176"/>
    </location>
</feature>
<feature type="transmembrane region" description="Helical" evidence="1">
    <location>
        <begin position="416"/>
        <end position="435"/>
    </location>
</feature>
<keyword evidence="1" id="KW-0472">Membrane</keyword>
<feature type="transmembrane region" description="Helical" evidence="1">
    <location>
        <begin position="110"/>
        <end position="127"/>
    </location>
</feature>
<feature type="transmembrane region" description="Helical" evidence="1">
    <location>
        <begin position="353"/>
        <end position="371"/>
    </location>
</feature>
<evidence type="ECO:0008006" key="4">
    <source>
        <dbReference type="Google" id="ProtNLM"/>
    </source>
</evidence>
<feature type="transmembrane region" description="Helical" evidence="1">
    <location>
        <begin position="80"/>
        <end position="98"/>
    </location>
</feature>
<evidence type="ECO:0000313" key="2">
    <source>
        <dbReference type="EMBL" id="PQA44801.1"/>
    </source>
</evidence>
<feature type="transmembrane region" description="Helical" evidence="1">
    <location>
        <begin position="182"/>
        <end position="202"/>
    </location>
</feature>
<gene>
    <name evidence="2" type="ORF">C5O18_04690</name>
</gene>
<comment type="caution">
    <text evidence="2">The sequence shown here is derived from an EMBL/GenBank/DDBJ whole genome shotgun (WGS) entry which is preliminary data.</text>
</comment>
<accession>A0A2P6ASX0</accession>
<reference evidence="3" key="1">
    <citation type="submission" date="2018-02" db="EMBL/GenBank/DDBJ databases">
        <title>Genome sequencing of Solimonas sp. HR-BB.</title>
        <authorList>
            <person name="Lee Y."/>
            <person name="Jeon C.O."/>
        </authorList>
    </citation>
    <scope>NUCLEOTIDE SEQUENCE [LARGE SCALE GENOMIC DNA]</scope>
    <source>
        <strain evidence="3">HR-E</strain>
    </source>
</reference>
<organism evidence="2 3">
    <name type="scientific">Amnimonas aquatica</name>
    <dbReference type="NCBI Taxonomy" id="2094561"/>
    <lineage>
        <taxon>Bacteria</taxon>
        <taxon>Pseudomonadati</taxon>
        <taxon>Pseudomonadota</taxon>
        <taxon>Gammaproteobacteria</taxon>
        <taxon>Moraxellales</taxon>
        <taxon>Moraxellaceae</taxon>
        <taxon>Amnimonas</taxon>
    </lineage>
</organism>
<feature type="transmembrane region" description="Helical" evidence="1">
    <location>
        <begin position="26"/>
        <end position="46"/>
    </location>
</feature>
<keyword evidence="1" id="KW-0812">Transmembrane</keyword>